<dbReference type="SUPFAM" id="SSF52540">
    <property type="entry name" value="P-loop containing nucleoside triphosphate hydrolases"/>
    <property type="match status" value="1"/>
</dbReference>
<evidence type="ECO:0000256" key="2">
    <source>
        <dbReference type="ARBA" id="ARBA00022448"/>
    </source>
</evidence>
<proteinExistence type="predicted"/>
<evidence type="ECO:0000259" key="11">
    <source>
        <dbReference type="PROSITE" id="PS50929"/>
    </source>
</evidence>
<dbReference type="GO" id="GO:0005886">
    <property type="term" value="C:plasma membrane"/>
    <property type="evidence" value="ECO:0007669"/>
    <property type="project" value="UniProtKB-SubCell"/>
</dbReference>
<comment type="caution">
    <text evidence="12">The sequence shown here is derived from an EMBL/GenBank/DDBJ whole genome shotgun (WGS) entry which is preliminary data.</text>
</comment>
<keyword evidence="5" id="KW-0547">Nucleotide-binding</keyword>
<evidence type="ECO:0000256" key="5">
    <source>
        <dbReference type="ARBA" id="ARBA00022741"/>
    </source>
</evidence>
<dbReference type="GO" id="GO:0015421">
    <property type="term" value="F:ABC-type oligopeptide transporter activity"/>
    <property type="evidence" value="ECO:0007669"/>
    <property type="project" value="TreeGrafter"/>
</dbReference>
<evidence type="ECO:0000256" key="1">
    <source>
        <dbReference type="ARBA" id="ARBA00004651"/>
    </source>
</evidence>
<dbReference type="Gene3D" id="1.20.1560.10">
    <property type="entry name" value="ABC transporter type 1, transmembrane domain"/>
    <property type="match status" value="1"/>
</dbReference>
<comment type="subcellular location">
    <subcellularLocation>
        <location evidence="1">Cell membrane</location>
        <topology evidence="1">Multi-pass membrane protein</topology>
    </subcellularLocation>
</comment>
<dbReference type="InterPro" id="IPR003439">
    <property type="entry name" value="ABC_transporter-like_ATP-bd"/>
</dbReference>
<feature type="transmembrane region" description="Helical" evidence="9">
    <location>
        <begin position="142"/>
        <end position="160"/>
    </location>
</feature>
<keyword evidence="3" id="KW-1003">Cell membrane</keyword>
<dbReference type="Pfam" id="PF00664">
    <property type="entry name" value="ABC_membrane"/>
    <property type="match status" value="1"/>
</dbReference>
<accession>A0A246GAI5</accession>
<evidence type="ECO:0000256" key="8">
    <source>
        <dbReference type="ARBA" id="ARBA00023136"/>
    </source>
</evidence>
<feature type="transmembrane region" description="Helical" evidence="9">
    <location>
        <begin position="288"/>
        <end position="309"/>
    </location>
</feature>
<evidence type="ECO:0000256" key="6">
    <source>
        <dbReference type="ARBA" id="ARBA00022840"/>
    </source>
</evidence>
<dbReference type="InterPro" id="IPR011527">
    <property type="entry name" value="ABC1_TM_dom"/>
</dbReference>
<evidence type="ECO:0000256" key="3">
    <source>
        <dbReference type="ARBA" id="ARBA00022475"/>
    </source>
</evidence>
<dbReference type="SMART" id="SM00382">
    <property type="entry name" value="AAA"/>
    <property type="match status" value="1"/>
</dbReference>
<dbReference type="InterPro" id="IPR039421">
    <property type="entry name" value="Type_1_exporter"/>
</dbReference>
<dbReference type="CDD" id="cd18541">
    <property type="entry name" value="ABC_6TM_TmrB_like"/>
    <property type="match status" value="1"/>
</dbReference>
<keyword evidence="7 9" id="KW-1133">Transmembrane helix</keyword>
<dbReference type="InterPro" id="IPR017871">
    <property type="entry name" value="ABC_transporter-like_CS"/>
</dbReference>
<dbReference type="SUPFAM" id="SSF90123">
    <property type="entry name" value="ABC transporter transmembrane region"/>
    <property type="match status" value="1"/>
</dbReference>
<gene>
    <name evidence="12" type="ORF">BWK62_12530</name>
</gene>
<evidence type="ECO:0000256" key="4">
    <source>
        <dbReference type="ARBA" id="ARBA00022692"/>
    </source>
</evidence>
<evidence type="ECO:0000313" key="12">
    <source>
        <dbReference type="EMBL" id="OWP75230.1"/>
    </source>
</evidence>
<dbReference type="PROSITE" id="PS00211">
    <property type="entry name" value="ABC_TRANSPORTER_1"/>
    <property type="match status" value="1"/>
</dbReference>
<dbReference type="EMBL" id="MTCY01000045">
    <property type="protein sequence ID" value="OWP75230.1"/>
    <property type="molecule type" value="Genomic_DNA"/>
</dbReference>
<dbReference type="FunFam" id="3.40.50.300:FF:000221">
    <property type="entry name" value="Multidrug ABC transporter ATP-binding protein"/>
    <property type="match status" value="1"/>
</dbReference>
<feature type="transmembrane region" description="Helical" evidence="9">
    <location>
        <begin position="249"/>
        <end position="276"/>
    </location>
</feature>
<feature type="transmembrane region" description="Helical" evidence="9">
    <location>
        <begin position="166"/>
        <end position="183"/>
    </location>
</feature>
<dbReference type="PROSITE" id="PS50929">
    <property type="entry name" value="ABC_TM1F"/>
    <property type="match status" value="1"/>
</dbReference>
<sequence length="588" mass="67512">MKELRYINLYFLKYKYHFFGGILITIIAQFFSLYTPELIGDSITEIEQYFRYNKSSSTEIRYNLKNYIILILGATLFAGFLTFLMRQTLIVMSRHVEYDIKNEVFKKYEILSQSFYVENRTGDLMNRITEDIARVRMYVGPAVMYTINTIIRFAIIIFYMIKISKILTIVVLLPLPLLAYAIFKISSEINRKSTDFQQNLSKLTSFVQEYFSGIRVVKSYHIQFFKELELNELSKLNYKKSIDLAKTQAFFAPLMLLLIGLSNLLVISVGGYMYIQGSLLNLGVIAKFILYINMLIWPVTSIGWVSSLVQEAEASQKRINEFLKIVPEIKDELEESKPFDSINTIEFKNVNFYYPDNKELVLRDISFNMKKGERVVIIGSTGSGKTSLLSLIPRLYDVLEGTVFINGVDVKEIQLQKLRKSISMVPQEAFLFSDTIFNNICFGKENATLEDVIKVAKKAVIHDNIEGFKEGYQTLLGERGISLSGGQKQRVSIARALIKDANVLLLDDSLSAVDTETEEQILSNLEKYSGNQMVVMVTHRISSAKSADKIIVLQEGRIIQQGTHNQLVNQEGYYKKLYLKQLTEKDFE</sequence>
<dbReference type="InterPro" id="IPR036640">
    <property type="entry name" value="ABC1_TM_sf"/>
</dbReference>
<evidence type="ECO:0000313" key="13">
    <source>
        <dbReference type="Proteomes" id="UP000198034"/>
    </source>
</evidence>
<feature type="domain" description="ABC transmembrane type-1" evidence="11">
    <location>
        <begin position="19"/>
        <end position="311"/>
    </location>
</feature>
<dbReference type="PANTHER" id="PTHR43394">
    <property type="entry name" value="ATP-DEPENDENT PERMEASE MDL1, MITOCHONDRIAL"/>
    <property type="match status" value="1"/>
</dbReference>
<keyword evidence="6" id="KW-0067">ATP-binding</keyword>
<evidence type="ECO:0000256" key="7">
    <source>
        <dbReference type="ARBA" id="ARBA00022989"/>
    </source>
</evidence>
<dbReference type="InterPro" id="IPR027417">
    <property type="entry name" value="P-loop_NTPase"/>
</dbReference>
<dbReference type="PROSITE" id="PS50893">
    <property type="entry name" value="ABC_TRANSPORTER_2"/>
    <property type="match status" value="1"/>
</dbReference>
<name>A0A246GAI5_9FLAO</name>
<keyword evidence="8 9" id="KW-0472">Membrane</keyword>
<feature type="transmembrane region" description="Helical" evidence="9">
    <location>
        <begin position="16"/>
        <end position="34"/>
    </location>
</feature>
<feature type="transmembrane region" description="Helical" evidence="9">
    <location>
        <begin position="67"/>
        <end position="85"/>
    </location>
</feature>
<evidence type="ECO:0000259" key="10">
    <source>
        <dbReference type="PROSITE" id="PS50893"/>
    </source>
</evidence>
<dbReference type="PANTHER" id="PTHR43394:SF1">
    <property type="entry name" value="ATP-BINDING CASSETTE SUB-FAMILY B MEMBER 10, MITOCHONDRIAL"/>
    <property type="match status" value="1"/>
</dbReference>
<protein>
    <submittedName>
        <fullName evidence="12">ABC transporter</fullName>
    </submittedName>
</protein>
<dbReference type="Proteomes" id="UP000198034">
    <property type="component" value="Unassembled WGS sequence"/>
</dbReference>
<organism evidence="12 13">
    <name type="scientific">Flavobacterium columnare</name>
    <dbReference type="NCBI Taxonomy" id="996"/>
    <lineage>
        <taxon>Bacteria</taxon>
        <taxon>Pseudomonadati</taxon>
        <taxon>Bacteroidota</taxon>
        <taxon>Flavobacteriia</taxon>
        <taxon>Flavobacteriales</taxon>
        <taxon>Flavobacteriaceae</taxon>
        <taxon>Flavobacterium</taxon>
    </lineage>
</organism>
<dbReference type="Pfam" id="PF00005">
    <property type="entry name" value="ABC_tran"/>
    <property type="match status" value="1"/>
</dbReference>
<keyword evidence="4 9" id="KW-0812">Transmembrane</keyword>
<dbReference type="AlphaFoldDB" id="A0A246GAI5"/>
<dbReference type="InterPro" id="IPR003593">
    <property type="entry name" value="AAA+_ATPase"/>
</dbReference>
<evidence type="ECO:0000256" key="9">
    <source>
        <dbReference type="SAM" id="Phobius"/>
    </source>
</evidence>
<dbReference type="Gene3D" id="3.40.50.300">
    <property type="entry name" value="P-loop containing nucleotide triphosphate hydrolases"/>
    <property type="match status" value="1"/>
</dbReference>
<dbReference type="GO" id="GO:0016887">
    <property type="term" value="F:ATP hydrolysis activity"/>
    <property type="evidence" value="ECO:0007669"/>
    <property type="project" value="InterPro"/>
</dbReference>
<reference evidence="12 13" key="1">
    <citation type="journal article" date="2017" name="Infect. Genet. Evol.">
        <title>Comparative genome analysis of fish pathogen Flavobacterium columnare reveals extensive sequence diversity within the species.</title>
        <authorList>
            <person name="Kayansamruaj P."/>
            <person name="Dong H.T."/>
            <person name="Hirono I."/>
            <person name="Kondo H."/>
            <person name="Senapin S."/>
            <person name="Rodkhum C."/>
        </authorList>
    </citation>
    <scope>NUCLEOTIDE SEQUENCE [LARGE SCALE GENOMIC DNA]</scope>
    <source>
        <strain evidence="12 13">1214</strain>
    </source>
</reference>
<keyword evidence="2" id="KW-0813">Transport</keyword>
<dbReference type="GO" id="GO:0005524">
    <property type="term" value="F:ATP binding"/>
    <property type="evidence" value="ECO:0007669"/>
    <property type="project" value="UniProtKB-KW"/>
</dbReference>
<feature type="domain" description="ABC transporter" evidence="10">
    <location>
        <begin position="345"/>
        <end position="580"/>
    </location>
</feature>